<dbReference type="EMBL" id="JACHEU010000002">
    <property type="protein sequence ID" value="MBB6013557.1"/>
    <property type="molecule type" value="Genomic_DNA"/>
</dbReference>
<comment type="caution">
    <text evidence="1">The sequence shown here is derived from an EMBL/GenBank/DDBJ whole genome shotgun (WGS) entry which is preliminary data.</text>
</comment>
<dbReference type="Pfam" id="PF05962">
    <property type="entry name" value="HutD"/>
    <property type="match status" value="1"/>
</dbReference>
<sequence>MSIRHLPASDYVTLPWKNGTGSTDEVCLLPEEATRDAFEVRVSRATIAEPGLFSAFAGVERTITLIEGAALSLDFGTHRAELAPLQPYTFDSGLTPHGNPTSGPVRVLNVMAARNAWKLGPARILTRGEHIETAQEEMIVLFAVRGGCEIAGSSQTVSLQEGDSALLDEHAFVGLLADAAVLAVPLKRGQVRD</sequence>
<dbReference type="RefSeq" id="WP_183831754.1">
    <property type="nucleotide sequence ID" value="NZ_JACHEU010000002.1"/>
</dbReference>
<name>A0A7W9S3S0_9HYPH</name>
<accession>A0A7W9S3S0</accession>
<organism evidence="1 2">
    <name type="scientific">Aquamicrobium lusatiense</name>
    <dbReference type="NCBI Taxonomy" id="89772"/>
    <lineage>
        <taxon>Bacteria</taxon>
        <taxon>Pseudomonadati</taxon>
        <taxon>Pseudomonadota</taxon>
        <taxon>Alphaproteobacteria</taxon>
        <taxon>Hyphomicrobiales</taxon>
        <taxon>Phyllobacteriaceae</taxon>
        <taxon>Aquamicrobium</taxon>
    </lineage>
</organism>
<dbReference type="PANTHER" id="PTHR37943:SF1">
    <property type="entry name" value="PROTEIN VES"/>
    <property type="match status" value="1"/>
</dbReference>
<proteinExistence type="predicted"/>
<protein>
    <recommendedName>
        <fullName evidence="3">HutD-family protein</fullName>
    </recommendedName>
</protein>
<dbReference type="PANTHER" id="PTHR37943">
    <property type="entry name" value="PROTEIN VES"/>
    <property type="match status" value="1"/>
</dbReference>
<dbReference type="InterPro" id="IPR014710">
    <property type="entry name" value="RmlC-like_jellyroll"/>
</dbReference>
<reference evidence="1 2" key="1">
    <citation type="submission" date="2020-08" db="EMBL/GenBank/DDBJ databases">
        <title>Genomic Encyclopedia of Type Strains, Phase IV (KMG-IV): sequencing the most valuable type-strain genomes for metagenomic binning, comparative biology and taxonomic classification.</title>
        <authorList>
            <person name="Goeker M."/>
        </authorList>
    </citation>
    <scope>NUCLEOTIDE SEQUENCE [LARGE SCALE GENOMIC DNA]</scope>
    <source>
        <strain evidence="1 2">DSM 11099</strain>
    </source>
</reference>
<dbReference type="AlphaFoldDB" id="A0A7W9S3S0"/>
<dbReference type="Proteomes" id="UP000533306">
    <property type="component" value="Unassembled WGS sequence"/>
</dbReference>
<evidence type="ECO:0000313" key="2">
    <source>
        <dbReference type="Proteomes" id="UP000533306"/>
    </source>
</evidence>
<dbReference type="InterPro" id="IPR011051">
    <property type="entry name" value="RmlC_Cupin_sf"/>
</dbReference>
<dbReference type="InterPro" id="IPR010282">
    <property type="entry name" value="Uncharacterised_HutD/Ves"/>
</dbReference>
<evidence type="ECO:0008006" key="3">
    <source>
        <dbReference type="Google" id="ProtNLM"/>
    </source>
</evidence>
<dbReference type="SUPFAM" id="SSF51182">
    <property type="entry name" value="RmlC-like cupins"/>
    <property type="match status" value="1"/>
</dbReference>
<keyword evidence="2" id="KW-1185">Reference proteome</keyword>
<dbReference type="Gene3D" id="2.60.120.10">
    <property type="entry name" value="Jelly Rolls"/>
    <property type="match status" value="1"/>
</dbReference>
<gene>
    <name evidence="1" type="ORF">HNR59_002946</name>
</gene>
<evidence type="ECO:0000313" key="1">
    <source>
        <dbReference type="EMBL" id="MBB6013557.1"/>
    </source>
</evidence>